<dbReference type="EMBL" id="OW240912">
    <property type="protein sequence ID" value="CAH2221519.1"/>
    <property type="molecule type" value="Genomic_DNA"/>
</dbReference>
<dbReference type="SMART" id="SM01411">
    <property type="entry name" value="Ephrin_rec_like"/>
    <property type="match status" value="4"/>
</dbReference>
<evidence type="ECO:0000256" key="3">
    <source>
        <dbReference type="ARBA" id="ARBA00022475"/>
    </source>
</evidence>
<keyword evidence="3" id="KW-1003">Cell membrane</keyword>
<dbReference type="PANTHER" id="PTHR22727">
    <property type="entry name" value="PROTEIN CBG13728"/>
    <property type="match status" value="1"/>
</dbReference>
<dbReference type="GO" id="GO:0000045">
    <property type="term" value="P:autophagosome assembly"/>
    <property type="evidence" value="ECO:0007669"/>
    <property type="project" value="TreeGrafter"/>
</dbReference>
<accession>A0AAD1VJM2</accession>
<keyword evidence="8" id="KW-1015">Disulfide bond</keyword>
<feature type="transmembrane region" description="Helical" evidence="10">
    <location>
        <begin position="12"/>
        <end position="31"/>
    </location>
</feature>
<feature type="transmembrane region" description="Helical" evidence="10">
    <location>
        <begin position="892"/>
        <end position="916"/>
    </location>
</feature>
<dbReference type="InterPro" id="IPR009011">
    <property type="entry name" value="Man6P_isomerase_rcpt-bd_dom_sf"/>
</dbReference>
<keyword evidence="9" id="KW-0325">Glycoprotein</keyword>
<dbReference type="InterPro" id="IPR009030">
    <property type="entry name" value="Growth_fac_rcpt_cys_sf"/>
</dbReference>
<comment type="subcellular location">
    <subcellularLocation>
        <location evidence="1">Cell membrane</location>
        <topology evidence="1">Single-pass type I membrane protein</topology>
    </subcellularLocation>
</comment>
<dbReference type="GO" id="GO:0044090">
    <property type="term" value="P:positive regulation of vacuole organization"/>
    <property type="evidence" value="ECO:0007669"/>
    <property type="project" value="TreeGrafter"/>
</dbReference>
<evidence type="ECO:0000256" key="1">
    <source>
        <dbReference type="ARBA" id="ARBA00004251"/>
    </source>
</evidence>
<dbReference type="InterPro" id="IPR044865">
    <property type="entry name" value="MRH_dom"/>
</dbReference>
<dbReference type="Pfam" id="PF07699">
    <property type="entry name" value="Ephrin_rec_like"/>
    <property type="match status" value="1"/>
</dbReference>
<dbReference type="Pfam" id="PF23032">
    <property type="entry name" value="GBD_ELAPOR1-like_3rd"/>
    <property type="match status" value="1"/>
</dbReference>
<evidence type="ECO:0000256" key="7">
    <source>
        <dbReference type="ARBA" id="ARBA00023136"/>
    </source>
</evidence>
<dbReference type="GO" id="GO:0005770">
    <property type="term" value="C:late endosome"/>
    <property type="evidence" value="ECO:0007669"/>
    <property type="project" value="TreeGrafter"/>
</dbReference>
<evidence type="ECO:0000256" key="2">
    <source>
        <dbReference type="ARBA" id="ARBA00007627"/>
    </source>
</evidence>
<feature type="domain" description="MRH" evidence="11">
    <location>
        <begin position="643"/>
        <end position="843"/>
    </location>
</feature>
<dbReference type="Pfam" id="PF23091">
    <property type="entry name" value="TNFR_ELAPOR1_6th"/>
    <property type="match status" value="1"/>
</dbReference>
<dbReference type="SUPFAM" id="SSF50911">
    <property type="entry name" value="Mannose 6-phosphate receptor domain"/>
    <property type="match status" value="1"/>
</dbReference>
<keyword evidence="7 10" id="KW-0472">Membrane</keyword>
<keyword evidence="4 10" id="KW-0812">Transmembrane</keyword>
<evidence type="ECO:0000313" key="12">
    <source>
        <dbReference type="EMBL" id="CAH2221519.1"/>
    </source>
</evidence>
<dbReference type="Gene3D" id="2.10.50.10">
    <property type="entry name" value="Tumor Necrosis Factor Receptor, subunit A, domain 2"/>
    <property type="match status" value="1"/>
</dbReference>
<dbReference type="SUPFAM" id="SSF57184">
    <property type="entry name" value="Growth factor receptor domain"/>
    <property type="match status" value="2"/>
</dbReference>
<dbReference type="GO" id="GO:0005802">
    <property type="term" value="C:trans-Golgi network"/>
    <property type="evidence" value="ECO:0007669"/>
    <property type="project" value="TreeGrafter"/>
</dbReference>
<dbReference type="Pfam" id="PF23087">
    <property type="entry name" value="MRH_ELAPOR1_9th"/>
    <property type="match status" value="1"/>
</dbReference>
<evidence type="ECO:0000256" key="8">
    <source>
        <dbReference type="ARBA" id="ARBA00023157"/>
    </source>
</evidence>
<evidence type="ECO:0000256" key="4">
    <source>
        <dbReference type="ARBA" id="ARBA00022692"/>
    </source>
</evidence>
<dbReference type="PANTHER" id="PTHR22727:SF13">
    <property type="entry name" value="ENDOSOME_LYSOSOME-ASSOCIATED APOPTOSIS AND AUTOPHAGY REGULATOR 1"/>
    <property type="match status" value="1"/>
</dbReference>
<keyword evidence="13" id="KW-1185">Reference proteome</keyword>
<comment type="similarity">
    <text evidence="2">Belongs to the ELAPOR family.</text>
</comment>
<dbReference type="InterPro" id="IPR056608">
    <property type="entry name" value="Elapor1/2_GBD"/>
</dbReference>
<evidence type="ECO:0000256" key="6">
    <source>
        <dbReference type="ARBA" id="ARBA00022989"/>
    </source>
</evidence>
<evidence type="ECO:0000256" key="10">
    <source>
        <dbReference type="SAM" id="Phobius"/>
    </source>
</evidence>
<dbReference type="InterPro" id="IPR039181">
    <property type="entry name" value="Elapor1/2"/>
</dbReference>
<dbReference type="Proteomes" id="UP001295444">
    <property type="component" value="Chromosome 01"/>
</dbReference>
<proteinExistence type="inferred from homology"/>
<dbReference type="InterPro" id="IPR011641">
    <property type="entry name" value="Tyr-kin_ephrin_A/B_rcpt-like"/>
</dbReference>
<evidence type="ECO:0000313" key="13">
    <source>
        <dbReference type="Proteomes" id="UP001295444"/>
    </source>
</evidence>
<dbReference type="GO" id="GO:0005886">
    <property type="term" value="C:plasma membrane"/>
    <property type="evidence" value="ECO:0007669"/>
    <property type="project" value="UniProtKB-SubCell"/>
</dbReference>
<sequence length="998" mass="109792">MRLSHIMPKPTYILRFHEVPLFFIIYILLVLNPSNNQGQQLHACKESEYHYEYTECDSTGSRWRVAVPHAPGLCTGLPDPIKGTECSFSCSAGEFLDMALQKCTPCAEGTYSLGTGVRFDEWAELPHGFISISSNQYGEENGIMGNCSLSNWQPRGEYVASNTDECSATLMYSINLKQEGLVTFEYLYPDSNIGFEFFVHNDQCQPTEEESKLMKTTENGWDYHQVRLTQGNNVLSWRTTAFYLGDIMPKPVLLRNILITGAAYTSECFPCKPGTFTSTKGTTSCNICPKDTFSNRGATACTTCDSDKYSDPGSASCKHRPPCTDKDYFYTHTSCDANGETQRMYKWIEPKICSNTAEGAAPLPPSGVKTKCPPCNPGFYLTNSSSCEPCPNNTSSNGTLCNKCPVGTEAVLGFEYKWWYSLPTNMRSSVMSGFSFEYQDVSGWEVDGDYIYTSAGASDSDYMLLSLTIPKFRAPKAASEDSGGKEVSTITFVFEMECSTNCQLLFMTSVNSELSSVIESWKGTKEKQAYTYSIARNTNTTFTWAFQRTTEQAMGRKFTADVAKIYSINITNTEVGVASWCQPCALGVDSLCISCPPGHYIDKKTRSCTLCPQNTYLQTHGMETCVACGLGTQSNDARSLCFSDCQLSVPVGGSELQYDFSSLQNVTSFSGPPSFTSKGLRYYHYFSISLCGNQGKKLASCVNNMTDAHGTEGESWRSLTSYICQSIVVPSDTIRQKALLSSQPISIAEYLVGVTTKSTLGNISSPLDLFPGENPGILDIIFYYRSKETTQSCSSGRAATVRLRCDPLSRGAGAVSVSSKCPEGTCDGCTFHFLWKTEEACPLCTTQDYHSITSACYHGIQTTTAVWKTPHLCKGGVELPGQTVTICKTADFWLKVGVSSGICVALLLTALAGYFWRKNRNLEYKYSRLMMNAPLKDGDLPAADSCAIMEGEDAEDDMIFQNQRSLIRKIMSISKKRSADGFDSVPLKSSGGVDMDCN</sequence>
<dbReference type="InterPro" id="IPR056609">
    <property type="entry name" value="Elapor1-like_3rd"/>
</dbReference>
<organism evidence="12 13">
    <name type="scientific">Pelobates cultripes</name>
    <name type="common">Western spadefoot toad</name>
    <dbReference type="NCBI Taxonomy" id="61616"/>
    <lineage>
        <taxon>Eukaryota</taxon>
        <taxon>Metazoa</taxon>
        <taxon>Chordata</taxon>
        <taxon>Craniata</taxon>
        <taxon>Vertebrata</taxon>
        <taxon>Euteleostomi</taxon>
        <taxon>Amphibia</taxon>
        <taxon>Batrachia</taxon>
        <taxon>Anura</taxon>
        <taxon>Pelobatoidea</taxon>
        <taxon>Pelobatidae</taxon>
        <taxon>Pelobates</taxon>
    </lineage>
</organism>
<keyword evidence="6 10" id="KW-1133">Transmembrane helix</keyword>
<dbReference type="GO" id="GO:0005764">
    <property type="term" value="C:lysosome"/>
    <property type="evidence" value="ECO:0007669"/>
    <property type="project" value="TreeGrafter"/>
</dbReference>
<evidence type="ECO:0000256" key="9">
    <source>
        <dbReference type="ARBA" id="ARBA00023180"/>
    </source>
</evidence>
<evidence type="ECO:0000256" key="5">
    <source>
        <dbReference type="ARBA" id="ARBA00022729"/>
    </source>
</evidence>
<dbReference type="Pfam" id="PF23089">
    <property type="entry name" value="ELAPOR1_C"/>
    <property type="match status" value="1"/>
</dbReference>
<dbReference type="GO" id="GO:0070062">
    <property type="term" value="C:extracellular exosome"/>
    <property type="evidence" value="ECO:0007669"/>
    <property type="project" value="TreeGrafter"/>
</dbReference>
<dbReference type="AlphaFoldDB" id="A0AAD1VJM2"/>
<protein>
    <submittedName>
        <fullName evidence="12">UPF0577 KIAA1324 homolog isoform X1</fullName>
    </submittedName>
</protein>
<dbReference type="InterPro" id="IPR056607">
    <property type="entry name" value="Elapor1/2_MRH"/>
</dbReference>
<name>A0AAD1VJM2_PELCU</name>
<dbReference type="Gene3D" id="2.70.130.10">
    <property type="entry name" value="Mannose-6-phosphate receptor binding domain"/>
    <property type="match status" value="1"/>
</dbReference>
<dbReference type="PROSITE" id="PS51914">
    <property type="entry name" value="MRH"/>
    <property type="match status" value="1"/>
</dbReference>
<evidence type="ECO:0000259" key="11">
    <source>
        <dbReference type="PROSITE" id="PS51914"/>
    </source>
</evidence>
<dbReference type="InterPro" id="IPR056610">
    <property type="entry name" value="Elapor1/2_TNFR-like"/>
</dbReference>
<gene>
    <name evidence="12" type="ORF">PECUL_23A003504</name>
</gene>
<dbReference type="Pfam" id="PF23031">
    <property type="entry name" value="GBD_ELAPOR1"/>
    <property type="match status" value="1"/>
</dbReference>
<dbReference type="InterPro" id="IPR056606">
    <property type="entry name" value="Elapor1/2_C"/>
</dbReference>
<keyword evidence="5" id="KW-0732">Signal</keyword>
<reference evidence="12" key="1">
    <citation type="submission" date="2022-03" db="EMBL/GenBank/DDBJ databases">
        <authorList>
            <person name="Alioto T."/>
            <person name="Alioto T."/>
            <person name="Gomez Garrido J."/>
        </authorList>
    </citation>
    <scope>NUCLEOTIDE SEQUENCE</scope>
</reference>